<sequence length="500" mass="55883">MQSLAKPADLLIQVLADSDSPVPRLLPTVPTSTKRYDPPHNKLSPGNLVIPAGRFGYAKEPEPPYLPHGWTAHIQPEGQVYFACESKPRIVTDAQMYSESAREHVLRCAVAVFKTLESKSILLPESAELYLMPLDYDDVCIYYFVDHASRALFWLEEIEVADLGLVEVISDSHLGYVLQEQYWTHVEQFPSHRFESLNLAIDELIAIFIHGEGDQMTSVGSTFAYTAKQAKQYTRILKDAREHLAYAPSVCIVARLWGVVSRVRYQTFYAQERVRLDRAQRVLDIPDTNRGHIFSVASHLLYQIPAARAKELERLYLDNLVYMHAWADFVQKSRNEWKEHLPLIFGVAIIDLLFLLLRGSSGHLAAASLFCCAVAAGASLALLARFENINTRDPVDAVPYLDAAKMSYDFAPTALAMSLPRGMFYHAAALVPAQALAWLARATNLYVAIAVGAALVGLAVLAGLPCGQLRERIALRLPALRWLRRRATDADMHGDVCDRV</sequence>
<reference evidence="2 3" key="1">
    <citation type="journal article" date="2015" name="Sci. Rep.">
        <title>Chromosome-level genome map provides insights into diverse defense mechanisms in the medicinal fungus Ganoderma sinense.</title>
        <authorList>
            <person name="Zhu Y."/>
            <person name="Xu J."/>
            <person name="Sun C."/>
            <person name="Zhou S."/>
            <person name="Xu H."/>
            <person name="Nelson D.R."/>
            <person name="Qian J."/>
            <person name="Song J."/>
            <person name="Luo H."/>
            <person name="Xiang L."/>
            <person name="Li Y."/>
            <person name="Xu Z."/>
            <person name="Ji A."/>
            <person name="Wang L."/>
            <person name="Lu S."/>
            <person name="Hayward A."/>
            <person name="Sun W."/>
            <person name="Li X."/>
            <person name="Schwartz D.C."/>
            <person name="Wang Y."/>
            <person name="Chen S."/>
        </authorList>
    </citation>
    <scope>NUCLEOTIDE SEQUENCE [LARGE SCALE GENOMIC DNA]</scope>
    <source>
        <strain evidence="2 3">ZZ0214-1</strain>
    </source>
</reference>
<protein>
    <submittedName>
        <fullName evidence="2">Uncharacterized protein</fullName>
    </submittedName>
</protein>
<feature type="transmembrane region" description="Helical" evidence="1">
    <location>
        <begin position="446"/>
        <end position="466"/>
    </location>
</feature>
<gene>
    <name evidence="2" type="ORF">GSI_14768</name>
</gene>
<organism evidence="2 3">
    <name type="scientific">Ganoderma sinense ZZ0214-1</name>
    <dbReference type="NCBI Taxonomy" id="1077348"/>
    <lineage>
        <taxon>Eukaryota</taxon>
        <taxon>Fungi</taxon>
        <taxon>Dikarya</taxon>
        <taxon>Basidiomycota</taxon>
        <taxon>Agaricomycotina</taxon>
        <taxon>Agaricomycetes</taxon>
        <taxon>Polyporales</taxon>
        <taxon>Polyporaceae</taxon>
        <taxon>Ganoderma</taxon>
    </lineage>
</organism>
<keyword evidence="1" id="KW-1133">Transmembrane helix</keyword>
<evidence type="ECO:0000313" key="3">
    <source>
        <dbReference type="Proteomes" id="UP000230002"/>
    </source>
</evidence>
<evidence type="ECO:0000313" key="2">
    <source>
        <dbReference type="EMBL" id="PIL23457.1"/>
    </source>
</evidence>
<accession>A0A2G8RPM6</accession>
<name>A0A2G8RPM6_9APHY</name>
<keyword evidence="1" id="KW-0812">Transmembrane</keyword>
<dbReference type="OrthoDB" id="2674421at2759"/>
<feature type="transmembrane region" description="Helical" evidence="1">
    <location>
        <begin position="364"/>
        <end position="384"/>
    </location>
</feature>
<dbReference type="AlphaFoldDB" id="A0A2G8RPM6"/>
<keyword evidence="3" id="KW-1185">Reference proteome</keyword>
<keyword evidence="1" id="KW-0472">Membrane</keyword>
<evidence type="ECO:0000256" key="1">
    <source>
        <dbReference type="SAM" id="Phobius"/>
    </source>
</evidence>
<feature type="transmembrane region" description="Helical" evidence="1">
    <location>
        <begin position="341"/>
        <end position="358"/>
    </location>
</feature>
<dbReference type="EMBL" id="AYKW01000068">
    <property type="protein sequence ID" value="PIL23457.1"/>
    <property type="molecule type" value="Genomic_DNA"/>
</dbReference>
<dbReference type="Proteomes" id="UP000230002">
    <property type="component" value="Unassembled WGS sequence"/>
</dbReference>
<proteinExistence type="predicted"/>
<comment type="caution">
    <text evidence="2">The sequence shown here is derived from an EMBL/GenBank/DDBJ whole genome shotgun (WGS) entry which is preliminary data.</text>
</comment>